<evidence type="ECO:0000313" key="7">
    <source>
        <dbReference type="EMBL" id="GAA1694024.1"/>
    </source>
</evidence>
<feature type="transmembrane region" description="Helical" evidence="6">
    <location>
        <begin position="118"/>
        <end position="136"/>
    </location>
</feature>
<evidence type="ECO:0000256" key="5">
    <source>
        <dbReference type="ARBA" id="ARBA00023136"/>
    </source>
</evidence>
<dbReference type="PIRSF" id="PIRSF006060">
    <property type="entry name" value="AA_transporter"/>
    <property type="match status" value="1"/>
</dbReference>
<accession>A0ABN2HUZ6</accession>
<dbReference type="InterPro" id="IPR002293">
    <property type="entry name" value="AA/rel_permease1"/>
</dbReference>
<evidence type="ECO:0000313" key="8">
    <source>
        <dbReference type="Proteomes" id="UP001500618"/>
    </source>
</evidence>
<gene>
    <name evidence="7" type="ORF">GCM10009765_49110</name>
</gene>
<evidence type="ECO:0000256" key="6">
    <source>
        <dbReference type="SAM" id="Phobius"/>
    </source>
</evidence>
<keyword evidence="4 6" id="KW-1133">Transmembrane helix</keyword>
<dbReference type="Pfam" id="PF13520">
    <property type="entry name" value="AA_permease_2"/>
    <property type="match status" value="1"/>
</dbReference>
<feature type="transmembrane region" description="Helical" evidence="6">
    <location>
        <begin position="179"/>
        <end position="201"/>
    </location>
</feature>
<protein>
    <submittedName>
        <fullName evidence="7">APC family permease</fullName>
    </submittedName>
</protein>
<keyword evidence="3 6" id="KW-0812">Transmembrane</keyword>
<dbReference type="EMBL" id="BAAANY010000020">
    <property type="protein sequence ID" value="GAA1694024.1"/>
    <property type="molecule type" value="Genomic_DNA"/>
</dbReference>
<name>A0ABN2HUZ6_9ACTN</name>
<comment type="subcellular location">
    <subcellularLocation>
        <location evidence="1">Cell membrane</location>
        <topology evidence="1">Multi-pass membrane protein</topology>
    </subcellularLocation>
</comment>
<evidence type="ECO:0000256" key="4">
    <source>
        <dbReference type="ARBA" id="ARBA00022989"/>
    </source>
</evidence>
<keyword evidence="2" id="KW-1003">Cell membrane</keyword>
<feature type="transmembrane region" description="Helical" evidence="6">
    <location>
        <begin position="263"/>
        <end position="288"/>
    </location>
</feature>
<evidence type="ECO:0000256" key="1">
    <source>
        <dbReference type="ARBA" id="ARBA00004651"/>
    </source>
</evidence>
<dbReference type="PANTHER" id="PTHR42770:SF7">
    <property type="entry name" value="MEMBRANE PROTEIN"/>
    <property type="match status" value="1"/>
</dbReference>
<dbReference type="RefSeq" id="WP_344312824.1">
    <property type="nucleotide sequence ID" value="NZ_BAAANY010000020.1"/>
</dbReference>
<evidence type="ECO:0000256" key="2">
    <source>
        <dbReference type="ARBA" id="ARBA00022475"/>
    </source>
</evidence>
<dbReference type="InterPro" id="IPR050367">
    <property type="entry name" value="APC_superfamily"/>
</dbReference>
<feature type="transmembrane region" description="Helical" evidence="6">
    <location>
        <begin position="334"/>
        <end position="353"/>
    </location>
</feature>
<reference evidence="7 8" key="1">
    <citation type="journal article" date="2019" name="Int. J. Syst. Evol. Microbiol.">
        <title>The Global Catalogue of Microorganisms (GCM) 10K type strain sequencing project: providing services to taxonomists for standard genome sequencing and annotation.</title>
        <authorList>
            <consortium name="The Broad Institute Genomics Platform"/>
            <consortium name="The Broad Institute Genome Sequencing Center for Infectious Disease"/>
            <person name="Wu L."/>
            <person name="Ma J."/>
        </authorList>
    </citation>
    <scope>NUCLEOTIDE SEQUENCE [LARGE SCALE GENOMIC DNA]</scope>
    <source>
        <strain evidence="7 8">JCM 14718</strain>
    </source>
</reference>
<evidence type="ECO:0000256" key="3">
    <source>
        <dbReference type="ARBA" id="ARBA00022692"/>
    </source>
</evidence>
<feature type="transmembrane region" description="Helical" evidence="6">
    <location>
        <begin position="148"/>
        <end position="167"/>
    </location>
</feature>
<organism evidence="7 8">
    <name type="scientific">Fodinicola feengrottensis</name>
    <dbReference type="NCBI Taxonomy" id="435914"/>
    <lineage>
        <taxon>Bacteria</taxon>
        <taxon>Bacillati</taxon>
        <taxon>Actinomycetota</taxon>
        <taxon>Actinomycetes</taxon>
        <taxon>Mycobacteriales</taxon>
        <taxon>Fodinicola</taxon>
    </lineage>
</organism>
<feature type="transmembrane region" description="Helical" evidence="6">
    <location>
        <begin position="12"/>
        <end position="35"/>
    </location>
</feature>
<feature type="transmembrane region" description="Helical" evidence="6">
    <location>
        <begin position="41"/>
        <end position="67"/>
    </location>
</feature>
<dbReference type="PANTHER" id="PTHR42770">
    <property type="entry name" value="AMINO ACID TRANSPORTER-RELATED"/>
    <property type="match status" value="1"/>
</dbReference>
<keyword evidence="5 6" id="KW-0472">Membrane</keyword>
<comment type="caution">
    <text evidence="7">The sequence shown here is derived from an EMBL/GenBank/DDBJ whole genome shotgun (WGS) entry which is preliminary data.</text>
</comment>
<sequence length="405" mass="41319">MTPALARRLGTGDAVVIGLGSMIGAGVFAAFPPAARAAGSWLLLGLLFAAVVAYCNAVSSAQLAAAYPVSGGTYVYGRERLGDGWGFAAGWSFVIGKTASCAAMALTFASYAITGPWWAQRLLAVAAVLALTALNYRGVRKTAVVTRLLVAGTLTALAVAVGAILLGDPLSVHWQGPPTSVYGVLQAAGLLFFAFAGYARIATMGEEVRDPARTIPRAIPIALFVTVAVYFVVGGTVLVALGPTGLAETTAPLAVAAGAVGPVVRVGAVVGSLGALLALIAGVGRTSLAMARNGDLPRWLSAVHGRFQVPHRAEIALAAVVCTLVMTVDLRGVIGFSSFGVLIYYAIANASAYTQPAADRRWPRVLNVLGLIGCVVLAVALPPLSIAVGSAVLAIGLGARYLVRR</sequence>
<dbReference type="Proteomes" id="UP001500618">
    <property type="component" value="Unassembled WGS sequence"/>
</dbReference>
<keyword evidence="8" id="KW-1185">Reference proteome</keyword>
<proteinExistence type="predicted"/>
<feature type="transmembrane region" description="Helical" evidence="6">
    <location>
        <begin position="88"/>
        <end position="112"/>
    </location>
</feature>
<feature type="transmembrane region" description="Helical" evidence="6">
    <location>
        <begin position="387"/>
        <end position="403"/>
    </location>
</feature>
<dbReference type="Gene3D" id="1.20.1740.10">
    <property type="entry name" value="Amino acid/polyamine transporter I"/>
    <property type="match status" value="1"/>
</dbReference>
<feature type="transmembrane region" description="Helical" evidence="6">
    <location>
        <begin position="221"/>
        <end position="243"/>
    </location>
</feature>